<gene>
    <name evidence="2" type="ORF">DFH08DRAFT_999915</name>
</gene>
<comment type="caution">
    <text evidence="2">The sequence shown here is derived from an EMBL/GenBank/DDBJ whole genome shotgun (WGS) entry which is preliminary data.</text>
</comment>
<sequence>MLVPVRRNFKVEAIPGTDEKSMWMERQSQRRRDSGRTSAIDAMLPASSLHYPALACIVRVVPGTAGGEPTPTSSHSADPRAAVGAARDQDTTASEDVTTQMARTSARRTARADSCPRSEGARGSSFVSAFGFLCLEGARVGGGLVRARRVGVGVVGGATATFLFSPFPGGSLGACLLCRSDPFFLDLDLLLLPCEAWCRARGPTWSFVCEIHLGNAEVVNVVRGPYAAPAPPLAPGATFYLFYAYIPPRREKGRLQPGLVDPTREKFLRALCWRFSLKTTCMAQQVGEIPAPHAQARTISL</sequence>
<feature type="region of interest" description="Disordered" evidence="1">
    <location>
        <begin position="66"/>
        <end position="96"/>
    </location>
</feature>
<name>A0AAD7A2T6_9AGAR</name>
<evidence type="ECO:0000313" key="2">
    <source>
        <dbReference type="EMBL" id="KAJ7348256.1"/>
    </source>
</evidence>
<keyword evidence="3" id="KW-1185">Reference proteome</keyword>
<organism evidence="2 3">
    <name type="scientific">Mycena albidolilacea</name>
    <dbReference type="NCBI Taxonomy" id="1033008"/>
    <lineage>
        <taxon>Eukaryota</taxon>
        <taxon>Fungi</taxon>
        <taxon>Dikarya</taxon>
        <taxon>Basidiomycota</taxon>
        <taxon>Agaricomycotina</taxon>
        <taxon>Agaricomycetes</taxon>
        <taxon>Agaricomycetidae</taxon>
        <taxon>Agaricales</taxon>
        <taxon>Marasmiineae</taxon>
        <taxon>Mycenaceae</taxon>
        <taxon>Mycena</taxon>
    </lineage>
</organism>
<dbReference type="EMBL" id="JARIHO010000017">
    <property type="protein sequence ID" value="KAJ7348256.1"/>
    <property type="molecule type" value="Genomic_DNA"/>
</dbReference>
<protein>
    <submittedName>
        <fullName evidence="2">Uncharacterized protein</fullName>
    </submittedName>
</protein>
<dbReference type="AlphaFoldDB" id="A0AAD7A2T6"/>
<evidence type="ECO:0000256" key="1">
    <source>
        <dbReference type="SAM" id="MobiDB-lite"/>
    </source>
</evidence>
<proteinExistence type="predicted"/>
<dbReference type="Proteomes" id="UP001218218">
    <property type="component" value="Unassembled WGS sequence"/>
</dbReference>
<accession>A0AAD7A2T6</accession>
<reference evidence="2" key="1">
    <citation type="submission" date="2023-03" db="EMBL/GenBank/DDBJ databases">
        <title>Massive genome expansion in bonnet fungi (Mycena s.s.) driven by repeated elements and novel gene families across ecological guilds.</title>
        <authorList>
            <consortium name="Lawrence Berkeley National Laboratory"/>
            <person name="Harder C.B."/>
            <person name="Miyauchi S."/>
            <person name="Viragh M."/>
            <person name="Kuo A."/>
            <person name="Thoen E."/>
            <person name="Andreopoulos B."/>
            <person name="Lu D."/>
            <person name="Skrede I."/>
            <person name="Drula E."/>
            <person name="Henrissat B."/>
            <person name="Morin E."/>
            <person name="Kohler A."/>
            <person name="Barry K."/>
            <person name="LaButti K."/>
            <person name="Morin E."/>
            <person name="Salamov A."/>
            <person name="Lipzen A."/>
            <person name="Mereny Z."/>
            <person name="Hegedus B."/>
            <person name="Baldrian P."/>
            <person name="Stursova M."/>
            <person name="Weitz H."/>
            <person name="Taylor A."/>
            <person name="Grigoriev I.V."/>
            <person name="Nagy L.G."/>
            <person name="Martin F."/>
            <person name="Kauserud H."/>
        </authorList>
    </citation>
    <scope>NUCLEOTIDE SEQUENCE</scope>
    <source>
        <strain evidence="2">CBHHK002</strain>
    </source>
</reference>
<evidence type="ECO:0000313" key="3">
    <source>
        <dbReference type="Proteomes" id="UP001218218"/>
    </source>
</evidence>